<keyword evidence="2" id="KW-1185">Reference proteome</keyword>
<dbReference type="RefSeq" id="WP_345269004.1">
    <property type="nucleotide sequence ID" value="NZ_BAABIM010000004.1"/>
</dbReference>
<evidence type="ECO:0000313" key="1">
    <source>
        <dbReference type="EMBL" id="GAA4695665.1"/>
    </source>
</evidence>
<reference evidence="2" key="1">
    <citation type="journal article" date="2019" name="Int. J. Syst. Evol. Microbiol.">
        <title>The Global Catalogue of Microorganisms (GCM) 10K type strain sequencing project: providing services to taxonomists for standard genome sequencing and annotation.</title>
        <authorList>
            <consortium name="The Broad Institute Genomics Platform"/>
            <consortium name="The Broad Institute Genome Sequencing Center for Infectious Disease"/>
            <person name="Wu L."/>
            <person name="Ma J."/>
        </authorList>
    </citation>
    <scope>NUCLEOTIDE SEQUENCE [LARGE SCALE GENOMIC DNA]</scope>
    <source>
        <strain evidence="2">JCM 18127</strain>
    </source>
</reference>
<proteinExistence type="predicted"/>
<dbReference type="EMBL" id="BAABIM010000004">
    <property type="protein sequence ID" value="GAA4695665.1"/>
    <property type="molecule type" value="Genomic_DNA"/>
</dbReference>
<name>A0ABP8WU96_9ACTN</name>
<organism evidence="1 2">
    <name type="scientific">Nocardioides nanhaiensis</name>
    <dbReference type="NCBI Taxonomy" id="1476871"/>
    <lineage>
        <taxon>Bacteria</taxon>
        <taxon>Bacillati</taxon>
        <taxon>Actinomycetota</taxon>
        <taxon>Actinomycetes</taxon>
        <taxon>Propionibacteriales</taxon>
        <taxon>Nocardioidaceae</taxon>
        <taxon>Nocardioides</taxon>
    </lineage>
</organism>
<evidence type="ECO:0000313" key="2">
    <source>
        <dbReference type="Proteomes" id="UP001500621"/>
    </source>
</evidence>
<comment type="caution">
    <text evidence="1">The sequence shown here is derived from an EMBL/GenBank/DDBJ whole genome shotgun (WGS) entry which is preliminary data.</text>
</comment>
<gene>
    <name evidence="1" type="ORF">GCM10023226_37570</name>
</gene>
<accession>A0ABP8WU96</accession>
<dbReference type="Proteomes" id="UP001500621">
    <property type="component" value="Unassembled WGS sequence"/>
</dbReference>
<sequence>MVFLVVSMLFILVVCGVIAVYVAYPARGEQTPGAPWLGEALGRAAQRFQTLDETHADPREEQERVDA</sequence>
<protein>
    <submittedName>
        <fullName evidence="1">Uncharacterized protein</fullName>
    </submittedName>
</protein>